<protein>
    <submittedName>
        <fullName evidence="4">Putative prepilin peptidase transmembrane protein</fullName>
    </submittedName>
</protein>
<accession>G3A520</accession>
<feature type="transmembrane region" description="Helical" evidence="2">
    <location>
        <begin position="38"/>
        <end position="58"/>
    </location>
</feature>
<dbReference type="GO" id="GO:0006465">
    <property type="term" value="P:signal peptide processing"/>
    <property type="evidence" value="ECO:0007669"/>
    <property type="project" value="TreeGrafter"/>
</dbReference>
<dbReference type="EMBL" id="FR854088">
    <property type="protein sequence ID" value="CCA89034.1"/>
    <property type="molecule type" value="Genomic_DNA"/>
</dbReference>
<comment type="similarity">
    <text evidence="1">Belongs to the peptidase A24 family.</text>
</comment>
<dbReference type="AlphaFoldDB" id="G3A520"/>
<keyword evidence="2" id="KW-1133">Transmembrane helix</keyword>
<dbReference type="PANTHER" id="PTHR30487:SF0">
    <property type="entry name" value="PREPILIN LEADER PEPTIDASE_N-METHYLTRANSFERASE-RELATED"/>
    <property type="match status" value="1"/>
</dbReference>
<dbReference type="GO" id="GO:0005886">
    <property type="term" value="C:plasma membrane"/>
    <property type="evidence" value="ECO:0007669"/>
    <property type="project" value="TreeGrafter"/>
</dbReference>
<feature type="transmembrane region" description="Helical" evidence="2">
    <location>
        <begin position="103"/>
        <end position="126"/>
    </location>
</feature>
<dbReference type="InterPro" id="IPR050882">
    <property type="entry name" value="Prepilin_peptidase/N-MTase"/>
</dbReference>
<feature type="transmembrane region" description="Helical" evidence="2">
    <location>
        <begin position="64"/>
        <end position="82"/>
    </location>
</feature>
<feature type="transmembrane region" description="Helical" evidence="2">
    <location>
        <begin position="12"/>
        <end position="31"/>
    </location>
</feature>
<gene>
    <name evidence="4" type="ORF">RALSY_30799</name>
</gene>
<keyword evidence="2 4" id="KW-0812">Transmembrane</keyword>
<dbReference type="GO" id="GO:0004190">
    <property type="term" value="F:aspartic-type endopeptidase activity"/>
    <property type="evidence" value="ECO:0007669"/>
    <property type="project" value="InterPro"/>
</dbReference>
<sequence length="184" mass="18707">MPNEDPEMTTATALANLSLIVLIVIAAASDVRARRIPNWLVGSGLVAALIGQCLVQGLAAGGMAWLGGAAVGMGMCIGIYLLGGMGAGDVKLMGAIGAFMGPFGAFHVAFVSFLAGGVLALVMVLLRREGQRSLAGVSTLLLSLPFGGKAMPSQQHGEKRSGTIQLPYAVAFAAGTLLVKWGVL</sequence>
<proteinExistence type="inferred from homology"/>
<evidence type="ECO:0000259" key="3">
    <source>
        <dbReference type="Pfam" id="PF01478"/>
    </source>
</evidence>
<name>G3A520_9RALS</name>
<dbReference type="InterPro" id="IPR000045">
    <property type="entry name" value="Prepilin_IV_endopep_pep"/>
</dbReference>
<dbReference type="Pfam" id="PF01478">
    <property type="entry name" value="Peptidase_A24"/>
    <property type="match status" value="1"/>
</dbReference>
<dbReference type="PANTHER" id="PTHR30487">
    <property type="entry name" value="TYPE 4 PREPILIN-LIKE PROTEINS LEADER PEPTIDE-PROCESSING ENZYME"/>
    <property type="match status" value="1"/>
</dbReference>
<evidence type="ECO:0000313" key="4">
    <source>
        <dbReference type="EMBL" id="CCA89034.1"/>
    </source>
</evidence>
<reference evidence="4" key="2">
    <citation type="submission" date="2011-04" db="EMBL/GenBank/DDBJ databases">
        <authorList>
            <person name="Genoscope - CEA"/>
        </authorList>
    </citation>
    <scope>NUCLEOTIDE SEQUENCE</scope>
    <source>
        <strain evidence="4">R24</strain>
    </source>
</reference>
<evidence type="ECO:0000256" key="2">
    <source>
        <dbReference type="SAM" id="Phobius"/>
    </source>
</evidence>
<reference evidence="4" key="1">
    <citation type="journal article" date="2011" name="PLoS ONE">
        <title>Ralstonia syzygii, the Blood Disease Bacterium and some Asian R. solanacearum strains form a single genomic species despite divergent lifestyles.</title>
        <authorList>
            <person name="Remenant B."/>
            <person name="de Cambiaire J.C."/>
            <person name="Cellier G."/>
            <person name="Jacobs J.M."/>
            <person name="Mangenot S."/>
            <person name="Barbe V."/>
            <person name="Lajus A."/>
            <person name="Vallenet D."/>
            <person name="Medigue C."/>
            <person name="Fegan M."/>
            <person name="Allen C."/>
            <person name="Prior P."/>
        </authorList>
    </citation>
    <scope>NUCLEOTIDE SEQUENCE</scope>
    <source>
        <strain evidence="4">R24</strain>
    </source>
</reference>
<keyword evidence="2" id="KW-0472">Membrane</keyword>
<evidence type="ECO:0000256" key="1">
    <source>
        <dbReference type="ARBA" id="ARBA00005801"/>
    </source>
</evidence>
<feature type="domain" description="Prepilin type IV endopeptidase peptidase" evidence="3">
    <location>
        <begin position="18"/>
        <end position="121"/>
    </location>
</feature>
<organism evidence="4">
    <name type="scientific">Ralstonia syzygii R24</name>
    <dbReference type="NCBI Taxonomy" id="907261"/>
    <lineage>
        <taxon>Bacteria</taxon>
        <taxon>Pseudomonadati</taxon>
        <taxon>Pseudomonadota</taxon>
        <taxon>Betaproteobacteria</taxon>
        <taxon>Burkholderiales</taxon>
        <taxon>Burkholderiaceae</taxon>
        <taxon>Ralstonia</taxon>
        <taxon>Ralstonia solanacearum species complex</taxon>
    </lineage>
</organism>
<dbReference type="Gene3D" id="1.20.120.1220">
    <property type="match status" value="1"/>
</dbReference>